<feature type="non-terminal residue" evidence="2">
    <location>
        <position position="116"/>
    </location>
</feature>
<dbReference type="AlphaFoldDB" id="A0A1Y1VEI0"/>
<dbReference type="Proteomes" id="UP000193719">
    <property type="component" value="Unassembled WGS sequence"/>
</dbReference>
<evidence type="ECO:0000313" key="2">
    <source>
        <dbReference type="EMBL" id="ORX53407.1"/>
    </source>
</evidence>
<evidence type="ECO:0000313" key="3">
    <source>
        <dbReference type="Proteomes" id="UP000193719"/>
    </source>
</evidence>
<accession>A0A1Y1VEI0</accession>
<feature type="region of interest" description="Disordered" evidence="1">
    <location>
        <begin position="73"/>
        <end position="116"/>
    </location>
</feature>
<name>A0A1Y1VEI0_9FUNG</name>
<sequence length="116" mass="12932">MDDNEDINESANVIITKSSSSIPFDIFEFSIRSSNMKTTSPKISNDEKLSCNTYNNESYNNGYQNNQFIAHSLNESDNNSPRIENNTNSCASSPGAVTSDIKDQKYYNKSKSPISL</sequence>
<protein>
    <submittedName>
        <fullName evidence="2">Uncharacterized protein</fullName>
    </submittedName>
</protein>
<organism evidence="2 3">
    <name type="scientific">Piromyces finnis</name>
    <dbReference type="NCBI Taxonomy" id="1754191"/>
    <lineage>
        <taxon>Eukaryota</taxon>
        <taxon>Fungi</taxon>
        <taxon>Fungi incertae sedis</taxon>
        <taxon>Chytridiomycota</taxon>
        <taxon>Chytridiomycota incertae sedis</taxon>
        <taxon>Neocallimastigomycetes</taxon>
        <taxon>Neocallimastigales</taxon>
        <taxon>Neocallimastigaceae</taxon>
        <taxon>Piromyces</taxon>
    </lineage>
</organism>
<comment type="caution">
    <text evidence="2">The sequence shown here is derived from an EMBL/GenBank/DDBJ whole genome shotgun (WGS) entry which is preliminary data.</text>
</comment>
<reference evidence="2 3" key="1">
    <citation type="submission" date="2016-08" db="EMBL/GenBank/DDBJ databases">
        <title>Genomes of anaerobic fungi encode conserved fungal cellulosomes for biomass hydrolysis.</title>
        <authorList>
            <consortium name="DOE Joint Genome Institute"/>
            <person name="Haitjema C.H."/>
            <person name="Gilmore S.P."/>
            <person name="Henske J.K."/>
            <person name="Solomon K.V."/>
            <person name="De Groot R."/>
            <person name="Kuo A."/>
            <person name="Mondo S.J."/>
            <person name="Salamov A.A."/>
            <person name="Labutti K."/>
            <person name="Zhao Z."/>
            <person name="Chiniquy J."/>
            <person name="Barry K."/>
            <person name="Brewer H.M."/>
            <person name="Purvine S.O."/>
            <person name="Wright A.T."/>
            <person name="Boxma B."/>
            <person name="Van Alen T."/>
            <person name="Hackstein J.H."/>
            <person name="Baker S.E."/>
            <person name="Grigoriev I.V."/>
            <person name="O'Malley M.A."/>
        </authorList>
    </citation>
    <scope>NUCLEOTIDE SEQUENCE [LARGE SCALE GENOMIC DNA]</scope>
    <source>
        <strain evidence="3">finn</strain>
    </source>
</reference>
<evidence type="ECO:0000256" key="1">
    <source>
        <dbReference type="SAM" id="MobiDB-lite"/>
    </source>
</evidence>
<keyword evidence="3" id="KW-1185">Reference proteome</keyword>
<reference evidence="2 3" key="2">
    <citation type="submission" date="2016-08" db="EMBL/GenBank/DDBJ databases">
        <title>Pervasive Adenine N6-methylation of Active Genes in Fungi.</title>
        <authorList>
            <consortium name="DOE Joint Genome Institute"/>
            <person name="Mondo S.J."/>
            <person name="Dannebaum R.O."/>
            <person name="Kuo R.C."/>
            <person name="Labutti K."/>
            <person name="Haridas S."/>
            <person name="Kuo A."/>
            <person name="Salamov A."/>
            <person name="Ahrendt S.R."/>
            <person name="Lipzen A."/>
            <person name="Sullivan W."/>
            <person name="Andreopoulos W.B."/>
            <person name="Clum A."/>
            <person name="Lindquist E."/>
            <person name="Daum C."/>
            <person name="Ramamoorthy G.K."/>
            <person name="Gryganskyi A."/>
            <person name="Culley D."/>
            <person name="Magnuson J.K."/>
            <person name="James T.Y."/>
            <person name="O'Malley M.A."/>
            <person name="Stajich J.E."/>
            <person name="Spatafora J.W."/>
            <person name="Visel A."/>
            <person name="Grigoriev I.V."/>
        </authorList>
    </citation>
    <scope>NUCLEOTIDE SEQUENCE [LARGE SCALE GENOMIC DNA]</scope>
    <source>
        <strain evidence="3">finn</strain>
    </source>
</reference>
<feature type="compositionally biased region" description="Polar residues" evidence="1">
    <location>
        <begin position="107"/>
        <end position="116"/>
    </location>
</feature>
<proteinExistence type="predicted"/>
<dbReference type="EMBL" id="MCFH01000013">
    <property type="protein sequence ID" value="ORX53407.1"/>
    <property type="molecule type" value="Genomic_DNA"/>
</dbReference>
<feature type="compositionally biased region" description="Polar residues" evidence="1">
    <location>
        <begin position="73"/>
        <end position="96"/>
    </location>
</feature>
<gene>
    <name evidence="2" type="ORF">BCR36DRAFT_582240</name>
</gene>